<evidence type="ECO:0000313" key="1">
    <source>
        <dbReference type="EMBL" id="SIQ91834.1"/>
    </source>
</evidence>
<dbReference type="Gene3D" id="3.40.630.30">
    <property type="match status" value="1"/>
</dbReference>
<organism evidence="1 2">
    <name type="scientific">Aromatoleum tolulyticum</name>
    <dbReference type="NCBI Taxonomy" id="34027"/>
    <lineage>
        <taxon>Bacteria</taxon>
        <taxon>Pseudomonadati</taxon>
        <taxon>Pseudomonadota</taxon>
        <taxon>Betaproteobacteria</taxon>
        <taxon>Rhodocyclales</taxon>
        <taxon>Rhodocyclaceae</taxon>
        <taxon>Aromatoleum</taxon>
    </lineage>
</organism>
<name>A0A1N6WNY3_9RHOO</name>
<dbReference type="InterPro" id="IPR022484">
    <property type="entry name" value="PEP-CTERM/exosrtase_acylTfrase"/>
</dbReference>
<protein>
    <submittedName>
        <fullName evidence="1">N-acyl amino acid synthase, PEP-CTERM/exosortase system-associated</fullName>
    </submittedName>
</protein>
<dbReference type="STRING" id="34027.SAMN05421829_10820"/>
<proteinExistence type="predicted"/>
<dbReference type="InterPro" id="IPR016181">
    <property type="entry name" value="Acyl_CoA_acyltransferase"/>
</dbReference>
<dbReference type="AlphaFoldDB" id="A0A1N6WNY3"/>
<dbReference type="EMBL" id="FTMD01000008">
    <property type="protein sequence ID" value="SIQ91834.1"/>
    <property type="molecule type" value="Genomic_DNA"/>
</dbReference>
<dbReference type="SUPFAM" id="SSF55729">
    <property type="entry name" value="Acyl-CoA N-acyltransferases (Nat)"/>
    <property type="match status" value="1"/>
</dbReference>
<sequence length="283" mass="31910">MLQGTLIARILTSPGNPVTLPSPDKEIALLLFDRFNLGHGFRKYFEIHPATDDALRDSVYRIRHEVYCEELGFEPVRPDRRETDEYDVHSVHCLLRTSTEPSRPVGCTRVVLARPDDPDFPLPFERTCAATLDRSIVDPARLPRDTIAEVSRLAVRSSYRRRRGESPADAPIHDEDFGTTIHPRFPYIPIGLYLGAIALAERAGIETLFILTEPRLASHFAKLGVDVRQIGGPVEHRGIRIPSMMDVQGIIKGMRFLLKPMWRTIHDEIEAAYEGVAQAGRPT</sequence>
<evidence type="ECO:0000313" key="2">
    <source>
        <dbReference type="Proteomes" id="UP000186819"/>
    </source>
</evidence>
<keyword evidence="2" id="KW-1185">Reference proteome</keyword>
<accession>A0A1N6WNY3</accession>
<reference evidence="2" key="1">
    <citation type="submission" date="2017-01" db="EMBL/GenBank/DDBJ databases">
        <authorList>
            <person name="Varghese N."/>
            <person name="Submissions S."/>
        </authorList>
    </citation>
    <scope>NUCLEOTIDE SEQUENCE [LARGE SCALE GENOMIC DNA]</scope>
    <source>
        <strain evidence="2">ATCC 51758</strain>
    </source>
</reference>
<dbReference type="NCBIfam" id="TIGR03694">
    <property type="entry name" value="exosort_acyl"/>
    <property type="match status" value="1"/>
</dbReference>
<dbReference type="Pfam" id="PF13444">
    <property type="entry name" value="Acetyltransf_5"/>
    <property type="match status" value="1"/>
</dbReference>
<gene>
    <name evidence="1" type="ORF">SAMN05421829_10820</name>
</gene>
<dbReference type="Proteomes" id="UP000186819">
    <property type="component" value="Unassembled WGS sequence"/>
</dbReference>